<evidence type="ECO:0000313" key="2">
    <source>
        <dbReference type="EMBL" id="CAH0104715.1"/>
    </source>
</evidence>
<reference evidence="2" key="1">
    <citation type="submission" date="2021-11" db="EMBL/GenBank/DDBJ databases">
        <authorList>
            <person name="Schell T."/>
        </authorList>
    </citation>
    <scope>NUCLEOTIDE SEQUENCE</scope>
    <source>
        <strain evidence="2">M5</strain>
    </source>
</reference>
<dbReference type="Proteomes" id="UP000789390">
    <property type="component" value="Unassembled WGS sequence"/>
</dbReference>
<evidence type="ECO:0000256" key="1">
    <source>
        <dbReference type="SAM" id="SignalP"/>
    </source>
</evidence>
<feature type="chain" id="PRO_5035295414" evidence="1">
    <location>
        <begin position="28"/>
        <end position="194"/>
    </location>
</feature>
<dbReference type="EMBL" id="CAKKLH010000151">
    <property type="protein sequence ID" value="CAH0104715.1"/>
    <property type="molecule type" value="Genomic_DNA"/>
</dbReference>
<name>A0A8J2RLD3_9CRUS</name>
<accession>A0A8J2RLD3</accession>
<sequence>MQILQLKIASATAILAAFSVWSIPVKSSFDDNGDILPLVYRSDLAKINRVYFPTEYGRSSSFILPLNRVIHSNYKHPMYFQGSYRSPFGIPNHQQLNFLYPYTNGIIRQDLMDFNNVMTNELHARRAAGSSFDHLIMPSFDSAPSSRHASFTDKSFLSFLSGLVLPVRFVNRVSSFPNIRVTYKNITLTGLAIG</sequence>
<organism evidence="2 3">
    <name type="scientific">Daphnia galeata</name>
    <dbReference type="NCBI Taxonomy" id="27404"/>
    <lineage>
        <taxon>Eukaryota</taxon>
        <taxon>Metazoa</taxon>
        <taxon>Ecdysozoa</taxon>
        <taxon>Arthropoda</taxon>
        <taxon>Crustacea</taxon>
        <taxon>Branchiopoda</taxon>
        <taxon>Diplostraca</taxon>
        <taxon>Cladocera</taxon>
        <taxon>Anomopoda</taxon>
        <taxon>Daphniidae</taxon>
        <taxon>Daphnia</taxon>
    </lineage>
</organism>
<dbReference type="OrthoDB" id="6341176at2759"/>
<gene>
    <name evidence="2" type="ORF">DGAL_LOCUS7629</name>
</gene>
<evidence type="ECO:0000313" key="3">
    <source>
        <dbReference type="Proteomes" id="UP000789390"/>
    </source>
</evidence>
<keyword evidence="1" id="KW-0732">Signal</keyword>
<comment type="caution">
    <text evidence="2">The sequence shown here is derived from an EMBL/GenBank/DDBJ whole genome shotgun (WGS) entry which is preliminary data.</text>
</comment>
<feature type="signal peptide" evidence="1">
    <location>
        <begin position="1"/>
        <end position="27"/>
    </location>
</feature>
<proteinExistence type="predicted"/>
<dbReference type="AlphaFoldDB" id="A0A8J2RLD3"/>
<keyword evidence="3" id="KW-1185">Reference proteome</keyword>
<protein>
    <submittedName>
        <fullName evidence="2">Uncharacterized protein</fullName>
    </submittedName>
</protein>